<dbReference type="InterPro" id="IPR001247">
    <property type="entry name" value="ExoRNase_PH_dom1"/>
</dbReference>
<dbReference type="Gene3D" id="3.30.230.70">
    <property type="entry name" value="GHMP Kinase, N-terminal domain"/>
    <property type="match status" value="2"/>
</dbReference>
<dbReference type="InterPro" id="IPR027408">
    <property type="entry name" value="PNPase/RNase_PH_dom_sf"/>
</dbReference>
<dbReference type="SUPFAM" id="SSF54791">
    <property type="entry name" value="Eukaryotic type KH-domain (KH-domain type I)"/>
    <property type="match status" value="1"/>
</dbReference>
<dbReference type="InterPro" id="IPR036612">
    <property type="entry name" value="KH_dom_type_1_sf"/>
</dbReference>
<protein>
    <recommendedName>
        <fullName evidence="7">Polyribonucleotide nucleotidyltransferase</fullName>
        <ecNumber evidence="7">2.7.7.8</ecNumber>
    </recommendedName>
    <alternativeName>
        <fullName evidence="7">Polynucleotide phosphorylase</fullName>
        <shortName evidence="7">PNPase</shortName>
    </alternativeName>
</protein>
<dbReference type="SUPFAM" id="SSF54211">
    <property type="entry name" value="Ribosomal protein S5 domain 2-like"/>
    <property type="match status" value="2"/>
</dbReference>
<dbReference type="InterPro" id="IPR012162">
    <property type="entry name" value="PNPase"/>
</dbReference>
<dbReference type="PIRSF" id="PIRSF005499">
    <property type="entry name" value="PNPase"/>
    <property type="match status" value="1"/>
</dbReference>
<dbReference type="Gene3D" id="2.40.50.140">
    <property type="entry name" value="Nucleic acid-binding proteins"/>
    <property type="match status" value="1"/>
</dbReference>
<feature type="binding site" evidence="7">
    <location>
        <position position="494"/>
    </location>
    <ligand>
        <name>Mg(2+)</name>
        <dbReference type="ChEBI" id="CHEBI:18420"/>
    </ligand>
</feature>
<dbReference type="EMBL" id="JAZDRO010000001">
    <property type="protein sequence ID" value="MEE2565457.1"/>
    <property type="molecule type" value="Genomic_DNA"/>
</dbReference>
<dbReference type="RefSeq" id="WP_330194992.1">
    <property type="nucleotide sequence ID" value="NZ_JAZDRO010000001.1"/>
</dbReference>
<dbReference type="InterPro" id="IPR004087">
    <property type="entry name" value="KH_dom"/>
</dbReference>
<comment type="caution">
    <text evidence="9">The sequence shown here is derived from an EMBL/GenBank/DDBJ whole genome shotgun (WGS) entry which is preliminary data.</text>
</comment>
<dbReference type="Pfam" id="PF01138">
    <property type="entry name" value="RNase_PH"/>
    <property type="match status" value="2"/>
</dbReference>
<dbReference type="PANTHER" id="PTHR11252">
    <property type="entry name" value="POLYRIBONUCLEOTIDE NUCLEOTIDYLTRANSFERASE"/>
    <property type="match status" value="1"/>
</dbReference>
<dbReference type="InterPro" id="IPR012340">
    <property type="entry name" value="NA-bd_OB-fold"/>
</dbReference>
<dbReference type="EC" id="2.7.7.8" evidence="7"/>
<dbReference type="NCBIfam" id="NF008805">
    <property type="entry name" value="PRK11824.1"/>
    <property type="match status" value="1"/>
</dbReference>
<reference evidence="9 10" key="1">
    <citation type="submission" date="2024-01" db="EMBL/GenBank/DDBJ databases">
        <title>Hyphobacterium bacterium isolated from marine sediment.</title>
        <authorList>
            <person name="Zhao S."/>
        </authorList>
    </citation>
    <scope>NUCLEOTIDE SEQUENCE [LARGE SCALE GENOMIC DNA]</scope>
    <source>
        <strain evidence="9 10">Y60-23</strain>
    </source>
</reference>
<dbReference type="InterPro" id="IPR015848">
    <property type="entry name" value="PNPase_PH_RNA-bd_bac/org-type"/>
</dbReference>
<dbReference type="PROSITE" id="PS50084">
    <property type="entry name" value="KH_TYPE_1"/>
    <property type="match status" value="1"/>
</dbReference>
<dbReference type="InterPro" id="IPR015847">
    <property type="entry name" value="ExoRNase_PH_dom2"/>
</dbReference>
<dbReference type="SUPFAM" id="SSF46915">
    <property type="entry name" value="Polynucleotide phosphorylase/guanosine pentaphosphate synthase (PNPase/GPSI), domain 3"/>
    <property type="match status" value="1"/>
</dbReference>
<dbReference type="InterPro" id="IPR003029">
    <property type="entry name" value="S1_domain"/>
</dbReference>
<keyword evidence="5 7" id="KW-0460">Magnesium</keyword>
<dbReference type="Pfam" id="PF03726">
    <property type="entry name" value="PNPase"/>
    <property type="match status" value="1"/>
</dbReference>
<dbReference type="GO" id="GO:0004654">
    <property type="term" value="F:polyribonucleotide nucleotidyltransferase activity"/>
    <property type="evidence" value="ECO:0007669"/>
    <property type="project" value="UniProtKB-EC"/>
</dbReference>
<dbReference type="PANTHER" id="PTHR11252:SF0">
    <property type="entry name" value="POLYRIBONUCLEOTIDE NUCLEOTIDYLTRANSFERASE 1, MITOCHONDRIAL"/>
    <property type="match status" value="1"/>
</dbReference>
<dbReference type="PROSITE" id="PS50126">
    <property type="entry name" value="S1"/>
    <property type="match status" value="1"/>
</dbReference>
<dbReference type="SUPFAM" id="SSF55666">
    <property type="entry name" value="Ribonuclease PH domain 2-like"/>
    <property type="match status" value="2"/>
</dbReference>
<dbReference type="InterPro" id="IPR036456">
    <property type="entry name" value="PNPase_PH_RNA-bd_sf"/>
</dbReference>
<dbReference type="CDD" id="cd11363">
    <property type="entry name" value="RNase_PH_PNPase_1"/>
    <property type="match status" value="1"/>
</dbReference>
<comment type="function">
    <text evidence="7">Involved in mRNA degradation. Catalyzes the phosphorolysis of single-stranded polyribonucleotides processively in the 3'- to 5'-direction.</text>
</comment>
<dbReference type="CDD" id="cd04472">
    <property type="entry name" value="S1_PNPase"/>
    <property type="match status" value="1"/>
</dbReference>
<name>A0ABU7LW09_9PROT</name>
<dbReference type="CDD" id="cd11364">
    <property type="entry name" value="RNase_PH_PNPase_2"/>
    <property type="match status" value="1"/>
</dbReference>
<evidence type="ECO:0000256" key="1">
    <source>
        <dbReference type="ARBA" id="ARBA00007404"/>
    </source>
</evidence>
<sequence>MFEKHTETLEWGGRTLTLETGRIARQADAAVFVSYGDTTVLATAVGVKTVKPGTDFFPLTVNYQEKYFAAGKIPGGFFKREGRPTEKETLTSRLIDRPIRPLFPKGFKNDVQVMATVLSHDLENDPDIVAMIGASAALTLSGLPFMGPIGGARVGYKDGEYILNPACDEIAESELDLVVAGTGDAVMMVESEAKELSEDIMLGAVMFGHEQFQPVIDAIIRLAEKAAKEPWDFQPEDHSDIEDKVRKLVGADLEAAYTITDKGERYTAIGAAKEKAVAELGQSEDRPDGIDVLVLKDVLKTVEASIVRGGIIKTGKRIDGRSLDQVRPIVSEAGILPRTHGSALFTRGETQALVVTTLGTAEDEQFIDALTGTYKERFMLHYNFPPYSVGETSFRLAPGRREIGHGKLAWRAMQAVLPSAEDFPYTVRLVSEITESNGSSSMATVCGSSLALMDAGVPITRPVSGIAMGLIKDPDGVAVLSDILGDEDHLGDMDFKVAGTEMGVTSLQMDIKIAGINREIMQTALDQAKGGRMHILAEMAKALDTARNEVGEFAPRIETITIPTDKIRDVIGTGGKVIREIVETTGAKVNVNDDGVIKVASSDAASIKAAIDWIHGLTAEPEAGKIYKGKVVKVMDFGAFVNFFGPKDGLVHVSQLKTERVNHPSDVVSEGQEVWVKLLGFDDRGKVRLSMKVVDQETGDDLENKGGNEEEE</sequence>
<evidence type="ECO:0000256" key="5">
    <source>
        <dbReference type="ARBA" id="ARBA00022842"/>
    </source>
</evidence>
<feature type="domain" description="S1 motif" evidence="8">
    <location>
        <begin position="624"/>
        <end position="692"/>
    </location>
</feature>
<comment type="subcellular location">
    <subcellularLocation>
        <location evidence="7">Cytoplasm</location>
    </subcellularLocation>
</comment>
<dbReference type="SUPFAM" id="SSF50249">
    <property type="entry name" value="Nucleic acid-binding proteins"/>
    <property type="match status" value="1"/>
</dbReference>
<dbReference type="SMART" id="SM00316">
    <property type="entry name" value="S1"/>
    <property type="match status" value="1"/>
</dbReference>
<dbReference type="InterPro" id="IPR036345">
    <property type="entry name" value="ExoRNase_PH_dom2_sf"/>
</dbReference>
<evidence type="ECO:0000256" key="3">
    <source>
        <dbReference type="ARBA" id="ARBA00022679"/>
    </source>
</evidence>
<dbReference type="HAMAP" id="MF_01595">
    <property type="entry name" value="PNPase"/>
    <property type="match status" value="1"/>
</dbReference>
<evidence type="ECO:0000256" key="6">
    <source>
        <dbReference type="ARBA" id="ARBA00022884"/>
    </source>
</evidence>
<gene>
    <name evidence="7 9" type="primary">pnp</name>
    <name evidence="9" type="ORF">V0U35_02095</name>
</gene>
<dbReference type="SMART" id="SM00322">
    <property type="entry name" value="KH"/>
    <property type="match status" value="1"/>
</dbReference>
<keyword evidence="6 7" id="KW-0694">RNA-binding</keyword>
<feature type="binding site" evidence="7">
    <location>
        <position position="488"/>
    </location>
    <ligand>
        <name>Mg(2+)</name>
        <dbReference type="ChEBI" id="CHEBI:18420"/>
    </ligand>
</feature>
<keyword evidence="3 7" id="KW-0808">Transferase</keyword>
<evidence type="ECO:0000256" key="4">
    <source>
        <dbReference type="ARBA" id="ARBA00022695"/>
    </source>
</evidence>
<dbReference type="InterPro" id="IPR020568">
    <property type="entry name" value="Ribosomal_Su5_D2-typ_SF"/>
</dbReference>
<dbReference type="InterPro" id="IPR004088">
    <property type="entry name" value="KH_dom_type_1"/>
</dbReference>
<evidence type="ECO:0000313" key="9">
    <source>
        <dbReference type="EMBL" id="MEE2565457.1"/>
    </source>
</evidence>
<dbReference type="CDD" id="cd02393">
    <property type="entry name" value="KH-I_PNPase"/>
    <property type="match status" value="1"/>
</dbReference>
<comment type="cofactor">
    <cofactor evidence="7">
        <name>Mg(2+)</name>
        <dbReference type="ChEBI" id="CHEBI:18420"/>
    </cofactor>
</comment>
<evidence type="ECO:0000256" key="7">
    <source>
        <dbReference type="HAMAP-Rule" id="MF_01595"/>
    </source>
</evidence>
<keyword evidence="2 7" id="KW-0963">Cytoplasm</keyword>
<keyword evidence="4 7" id="KW-0548">Nucleotidyltransferase</keyword>
<dbReference type="Pfam" id="PF03725">
    <property type="entry name" value="RNase_PH_C"/>
    <property type="match status" value="1"/>
</dbReference>
<evidence type="ECO:0000256" key="2">
    <source>
        <dbReference type="ARBA" id="ARBA00022490"/>
    </source>
</evidence>
<comment type="catalytic activity">
    <reaction evidence="7">
        <text>RNA(n+1) + phosphate = RNA(n) + a ribonucleoside 5'-diphosphate</text>
        <dbReference type="Rhea" id="RHEA:22096"/>
        <dbReference type="Rhea" id="RHEA-COMP:14527"/>
        <dbReference type="Rhea" id="RHEA-COMP:17342"/>
        <dbReference type="ChEBI" id="CHEBI:43474"/>
        <dbReference type="ChEBI" id="CHEBI:57930"/>
        <dbReference type="ChEBI" id="CHEBI:140395"/>
        <dbReference type="EC" id="2.7.7.8"/>
    </reaction>
</comment>
<accession>A0ABU7LW09</accession>
<keyword evidence="7" id="KW-0479">Metal-binding</keyword>
<organism evidence="9 10">
    <name type="scientific">Hyphobacterium marinum</name>
    <dbReference type="NCBI Taxonomy" id="3116574"/>
    <lineage>
        <taxon>Bacteria</taxon>
        <taxon>Pseudomonadati</taxon>
        <taxon>Pseudomonadota</taxon>
        <taxon>Alphaproteobacteria</taxon>
        <taxon>Maricaulales</taxon>
        <taxon>Maricaulaceae</taxon>
        <taxon>Hyphobacterium</taxon>
    </lineage>
</organism>
<dbReference type="Pfam" id="PF00013">
    <property type="entry name" value="KH_1"/>
    <property type="match status" value="1"/>
</dbReference>
<comment type="similarity">
    <text evidence="1 7">Belongs to the polyribonucleotide nucleotidyltransferase family.</text>
</comment>
<evidence type="ECO:0000313" key="10">
    <source>
        <dbReference type="Proteomes" id="UP001310692"/>
    </source>
</evidence>
<proteinExistence type="inferred from homology"/>
<dbReference type="Gene3D" id="3.30.1370.10">
    <property type="entry name" value="K Homology domain, type 1"/>
    <property type="match status" value="1"/>
</dbReference>
<evidence type="ECO:0000259" key="8">
    <source>
        <dbReference type="PROSITE" id="PS50126"/>
    </source>
</evidence>
<dbReference type="Proteomes" id="UP001310692">
    <property type="component" value="Unassembled WGS sequence"/>
</dbReference>
<dbReference type="Pfam" id="PF00575">
    <property type="entry name" value="S1"/>
    <property type="match status" value="1"/>
</dbReference>
<dbReference type="NCBIfam" id="TIGR03591">
    <property type="entry name" value="polynuc_phos"/>
    <property type="match status" value="1"/>
</dbReference>
<keyword evidence="10" id="KW-1185">Reference proteome</keyword>